<keyword evidence="5 7" id="KW-0472">Membrane</keyword>
<sequence length="779" mass="86168">MAMALLANDNRKVCLRLARRMIRADRVRAALLSLSVLLVTLLYTLVFFTADSVHSSYLLSDQLEYGSTSHIVFTGLTEHQAERISGHDSVESSVELRSLGTLGDELLEYRNICLAAADKDYAETVSAVPEEGRMPERMGEIALDTMTLDSLGLPHETGKVIQLKWRDGEGTEHTDRFTLCGFWSGENVHSESCAWISEEEASRLREETGAKESVTLGVMLWQPKDLDDRAEEILADLGLGDVSFTTNLSYNSARMDTANARAVSYLLTGLFVVAGGFLLIYNIMTVSLHERLSLLAAMKALGMTPGQTGLFTSAYALLLCIPAVPAGLALGFGVFLWLARGIVEGYTGIRLELSLLHLWPALAAVLLSLFTAWAGCYFSTFRMKGWTPAMIQAFLNREYRGKKKRRRGRVTAWRLALASLGTGWRSFAAAILSLLMASLVLGSAYIRYISYDEDYYADEMYLSDYSFIDASCGGEYQRYNEQAGNITEEMAQKLRSCPEVTEYGEFLTHEVDLTADETLRRTVVDFYNGIDSYYGDVTRKESMSGQPGWVAGLDALEETGEYRSVLIGAEGLVMDYVLFYDILDGEFDPEKFATGDYVISVGATSQEGLSSAPAGSQVEIGDRTFTVMAAVADWGSIPAGRNSRAAEFSLNYVMPADTLQELYPGTHIRQIMVNIDDSKADRFEERTADIRRDEGVTVERKSDELGEFRQSVASAVSVGVFAGALLFGISILGFVNVIMTKVLTRRREFALYQSLGMEKRQIRRMVLYEGLIEGAVSLV</sequence>
<gene>
    <name evidence="9" type="ORF">H7U36_12910</name>
</gene>
<comment type="subcellular location">
    <subcellularLocation>
        <location evidence="1">Cell membrane</location>
        <topology evidence="1">Multi-pass membrane protein</topology>
    </subcellularLocation>
</comment>
<feature type="transmembrane region" description="Helical" evidence="7">
    <location>
        <begin position="718"/>
        <end position="739"/>
    </location>
</feature>
<proteinExistence type="inferred from homology"/>
<evidence type="ECO:0000256" key="7">
    <source>
        <dbReference type="SAM" id="Phobius"/>
    </source>
</evidence>
<evidence type="ECO:0000256" key="6">
    <source>
        <dbReference type="ARBA" id="ARBA00038076"/>
    </source>
</evidence>
<dbReference type="PANTHER" id="PTHR30572">
    <property type="entry name" value="MEMBRANE COMPONENT OF TRANSPORTER-RELATED"/>
    <property type="match status" value="1"/>
</dbReference>
<dbReference type="InterPro" id="IPR050250">
    <property type="entry name" value="Macrolide_Exporter_MacB"/>
</dbReference>
<comment type="similarity">
    <text evidence="6">Belongs to the ABC-4 integral membrane protein family.</text>
</comment>
<feature type="domain" description="ABC3 transporter permease C-terminal" evidence="8">
    <location>
        <begin position="721"/>
        <end position="778"/>
    </location>
</feature>
<feature type="transmembrane region" description="Helical" evidence="7">
    <location>
        <begin position="412"/>
        <end position="441"/>
    </location>
</feature>
<comment type="caution">
    <text evidence="9">The sequence shown here is derived from an EMBL/GenBank/DDBJ whole genome shotgun (WGS) entry which is preliminary data.</text>
</comment>
<keyword evidence="2" id="KW-1003">Cell membrane</keyword>
<evidence type="ECO:0000259" key="8">
    <source>
        <dbReference type="Pfam" id="PF02687"/>
    </source>
</evidence>
<keyword evidence="3 7" id="KW-0812">Transmembrane</keyword>
<evidence type="ECO:0000256" key="2">
    <source>
        <dbReference type="ARBA" id="ARBA00022475"/>
    </source>
</evidence>
<name>A0ABS2EBI3_9FIRM</name>
<feature type="domain" description="ABC3 transporter permease C-terminal" evidence="8">
    <location>
        <begin position="269"/>
        <end position="383"/>
    </location>
</feature>
<evidence type="ECO:0000256" key="3">
    <source>
        <dbReference type="ARBA" id="ARBA00022692"/>
    </source>
</evidence>
<organism evidence="9 10">
    <name type="scientific">Faecalicatena fissicatena</name>
    <dbReference type="NCBI Taxonomy" id="290055"/>
    <lineage>
        <taxon>Bacteria</taxon>
        <taxon>Bacillati</taxon>
        <taxon>Bacillota</taxon>
        <taxon>Clostridia</taxon>
        <taxon>Lachnospirales</taxon>
        <taxon>Lachnospiraceae</taxon>
        <taxon>Faecalicatena</taxon>
    </lineage>
</organism>
<reference evidence="9 10" key="1">
    <citation type="journal article" date="2021" name="Sci. Rep.">
        <title>The distribution of antibiotic resistance genes in chicken gut microbiota commensals.</title>
        <authorList>
            <person name="Juricova H."/>
            <person name="Matiasovicova J."/>
            <person name="Kubasova T."/>
            <person name="Cejkova D."/>
            <person name="Rychlik I."/>
        </authorList>
    </citation>
    <scope>NUCLEOTIDE SEQUENCE [LARGE SCALE GENOMIC DNA]</scope>
    <source>
        <strain evidence="9 10">An773</strain>
    </source>
</reference>
<feature type="transmembrane region" description="Helical" evidence="7">
    <location>
        <begin position="358"/>
        <end position="378"/>
    </location>
</feature>
<evidence type="ECO:0000313" key="10">
    <source>
        <dbReference type="Proteomes" id="UP000716906"/>
    </source>
</evidence>
<protein>
    <submittedName>
        <fullName evidence="9">ABC transporter permease</fullName>
    </submittedName>
</protein>
<accession>A0ABS2EBI3</accession>
<feature type="transmembrane region" description="Helical" evidence="7">
    <location>
        <begin position="309"/>
        <end position="338"/>
    </location>
</feature>
<dbReference type="Proteomes" id="UP000716906">
    <property type="component" value="Unassembled WGS sequence"/>
</dbReference>
<evidence type="ECO:0000313" key="9">
    <source>
        <dbReference type="EMBL" id="MBM6738986.1"/>
    </source>
</evidence>
<evidence type="ECO:0000256" key="4">
    <source>
        <dbReference type="ARBA" id="ARBA00022989"/>
    </source>
</evidence>
<dbReference type="PANTHER" id="PTHR30572:SF4">
    <property type="entry name" value="ABC TRANSPORTER PERMEASE YTRF"/>
    <property type="match status" value="1"/>
</dbReference>
<dbReference type="Pfam" id="PF02687">
    <property type="entry name" value="FtsX"/>
    <property type="match status" value="2"/>
</dbReference>
<keyword evidence="10" id="KW-1185">Reference proteome</keyword>
<feature type="transmembrane region" description="Helical" evidence="7">
    <location>
        <begin position="262"/>
        <end position="288"/>
    </location>
</feature>
<keyword evidence="4 7" id="KW-1133">Transmembrane helix</keyword>
<evidence type="ECO:0000256" key="5">
    <source>
        <dbReference type="ARBA" id="ARBA00023136"/>
    </source>
</evidence>
<dbReference type="InterPro" id="IPR003838">
    <property type="entry name" value="ABC3_permease_C"/>
</dbReference>
<dbReference type="EMBL" id="JACLYY010000014">
    <property type="protein sequence ID" value="MBM6738986.1"/>
    <property type="molecule type" value="Genomic_DNA"/>
</dbReference>
<evidence type="ECO:0000256" key="1">
    <source>
        <dbReference type="ARBA" id="ARBA00004651"/>
    </source>
</evidence>